<evidence type="ECO:0000256" key="1">
    <source>
        <dbReference type="ARBA" id="ARBA00022801"/>
    </source>
</evidence>
<feature type="transmembrane region" description="Helical" evidence="2">
    <location>
        <begin position="123"/>
        <end position="143"/>
    </location>
</feature>
<dbReference type="Gene3D" id="3.60.40.10">
    <property type="entry name" value="PPM-type phosphatase domain"/>
    <property type="match status" value="1"/>
</dbReference>
<dbReference type="InterPro" id="IPR052016">
    <property type="entry name" value="Bact_Sigma-Reg"/>
</dbReference>
<organism evidence="4 5">
    <name type="scientific">Leptonema illini</name>
    <dbReference type="NCBI Taxonomy" id="183"/>
    <lineage>
        <taxon>Bacteria</taxon>
        <taxon>Pseudomonadati</taxon>
        <taxon>Spirochaetota</taxon>
        <taxon>Spirochaetia</taxon>
        <taxon>Leptospirales</taxon>
        <taxon>Leptospiraceae</taxon>
        <taxon>Leptonema</taxon>
    </lineage>
</organism>
<evidence type="ECO:0000313" key="5">
    <source>
        <dbReference type="Proteomes" id="UP000460298"/>
    </source>
</evidence>
<keyword evidence="1" id="KW-0378">Hydrolase</keyword>
<feature type="transmembrane region" description="Helical" evidence="2">
    <location>
        <begin position="149"/>
        <end position="168"/>
    </location>
</feature>
<proteinExistence type="predicted"/>
<feature type="transmembrane region" description="Helical" evidence="2">
    <location>
        <begin position="244"/>
        <end position="264"/>
    </location>
</feature>
<comment type="caution">
    <text evidence="4">The sequence shown here is derived from an EMBL/GenBank/DDBJ whole genome shotgun (WGS) entry which is preliminary data.</text>
</comment>
<dbReference type="SMART" id="SM00331">
    <property type="entry name" value="PP2C_SIG"/>
    <property type="match status" value="1"/>
</dbReference>
<feature type="transmembrane region" description="Helical" evidence="2">
    <location>
        <begin position="95"/>
        <end position="116"/>
    </location>
</feature>
<keyword evidence="2" id="KW-0472">Membrane</keyword>
<dbReference type="PANTHER" id="PTHR43156">
    <property type="entry name" value="STAGE II SPORULATION PROTEIN E-RELATED"/>
    <property type="match status" value="1"/>
</dbReference>
<evidence type="ECO:0000256" key="2">
    <source>
        <dbReference type="SAM" id="Phobius"/>
    </source>
</evidence>
<feature type="transmembrane region" description="Helical" evidence="2">
    <location>
        <begin position="180"/>
        <end position="197"/>
    </location>
</feature>
<keyword evidence="2" id="KW-0812">Transmembrane</keyword>
<dbReference type="Pfam" id="PF07228">
    <property type="entry name" value="SpoIIE"/>
    <property type="match status" value="1"/>
</dbReference>
<dbReference type="InterPro" id="IPR036457">
    <property type="entry name" value="PPM-type-like_dom_sf"/>
</dbReference>
<dbReference type="PANTHER" id="PTHR43156:SF2">
    <property type="entry name" value="STAGE II SPORULATION PROTEIN E"/>
    <property type="match status" value="1"/>
</dbReference>
<sequence length="810" mass="91645">MLHNLRISIHYPIAISLLAALYLFLFNEPVIHPPVYYMGDGLVVLSETPEIEAGTRLVSPYCRAFEAGKFLCSIRSNSAVLDIVLPGKTINAAEFLRLFHIPVLLSFLLLFFAAWFLDNSRDFLISSFFFWLTIFVVLTLYTILYDRAVVVWTMLGYFVPITLLNLNLRISGRIINARLLITESVLLLFLGLLVLAAEGSTGFRSGTIQIISLLFWSVTALSVMIQVMAAFDKSNDRIDRVKKIVASAGTLLGVALPVALLLYLPNFLPGFFYLLLLIFFPLSLIYGTYRMHLVPFQFFVTRSIAAALLTFLFLAIYSVVLYVYSMALPETGNRWIVNTVFLLLLVFFLDPLRTRISSFIEQRFLLPRGEHSESLKRLAEIISRSSRPRVAVQAILDEINQTLGLQRSYFLTVPDFFFYLDLREQHVLRLSAGSPIWSLLKPEKMHFAAYLTYGTGARKELFEFLYHKRIVLAIGLGERRNLIQRIHAVIDGRLRSPKKAATSENLACAFLVGYPHGRDRLYLHEIRYLQEAARLAGMMLFNMHALIREVDKRKKVRDLQQSGQYQKLYTLNPDPAPETLDYRFFNRPVLSVTGDYIDIVRLDFQRTAVFLGDVSGHGLGTGFLVSALRAIVRTSIGSGKSLPEVLEILNEFLTDRYSGYEFLTLFAMILNLQDGRIEYINAAHPGAYLKLPGGPLEKLENTQRLLGILPGPYKSFTYQIKPGQRVFLFSDGVLETANSRDEFFGESRLAAFLTEKGDDPLDDIVAGLQTSLISFRGSAPPGDDTSFLVLEYLPARSLLDFVLRGLGIRR</sequence>
<gene>
    <name evidence="4" type="ORF">F9K24_15105</name>
</gene>
<reference evidence="4 5" key="1">
    <citation type="submission" date="2019-10" db="EMBL/GenBank/DDBJ databases">
        <title>Extracellular Electron Transfer in a Candidatus Methanoperedens spp. Enrichment Culture.</title>
        <authorList>
            <person name="Berger S."/>
            <person name="Rangel Shaw D."/>
            <person name="Berben T."/>
            <person name="In 'T Zandt M."/>
            <person name="Frank J."/>
            <person name="Reimann J."/>
            <person name="Jetten M.S.M."/>
            <person name="Welte C.U."/>
        </authorList>
    </citation>
    <scope>NUCLEOTIDE SEQUENCE [LARGE SCALE GENOMIC DNA]</scope>
    <source>
        <strain evidence="4">SB12</strain>
    </source>
</reference>
<feature type="domain" description="PPM-type phosphatase" evidence="3">
    <location>
        <begin position="577"/>
        <end position="792"/>
    </location>
</feature>
<keyword evidence="2" id="KW-1133">Transmembrane helix</keyword>
<dbReference type="GO" id="GO:0016791">
    <property type="term" value="F:phosphatase activity"/>
    <property type="evidence" value="ECO:0007669"/>
    <property type="project" value="TreeGrafter"/>
</dbReference>
<feature type="transmembrane region" description="Helical" evidence="2">
    <location>
        <begin position="270"/>
        <end position="287"/>
    </location>
</feature>
<name>A0A833GZH7_9LEPT</name>
<protein>
    <submittedName>
        <fullName evidence="4">Serine/threonine-protein phosphatase</fullName>
    </submittedName>
</protein>
<feature type="transmembrane region" description="Helical" evidence="2">
    <location>
        <begin position="299"/>
        <end position="323"/>
    </location>
</feature>
<dbReference type="Proteomes" id="UP000460298">
    <property type="component" value="Unassembled WGS sequence"/>
</dbReference>
<evidence type="ECO:0000313" key="4">
    <source>
        <dbReference type="EMBL" id="KAB2931020.1"/>
    </source>
</evidence>
<evidence type="ECO:0000259" key="3">
    <source>
        <dbReference type="SMART" id="SM00331"/>
    </source>
</evidence>
<feature type="transmembrane region" description="Helical" evidence="2">
    <location>
        <begin position="7"/>
        <end position="26"/>
    </location>
</feature>
<feature type="transmembrane region" description="Helical" evidence="2">
    <location>
        <begin position="209"/>
        <end position="232"/>
    </location>
</feature>
<accession>A0A833GZH7</accession>
<dbReference type="InterPro" id="IPR001932">
    <property type="entry name" value="PPM-type_phosphatase-like_dom"/>
</dbReference>
<dbReference type="EMBL" id="WBUI01000016">
    <property type="protein sequence ID" value="KAB2931020.1"/>
    <property type="molecule type" value="Genomic_DNA"/>
</dbReference>
<dbReference type="AlphaFoldDB" id="A0A833GZH7"/>